<proteinExistence type="predicted"/>
<protein>
    <submittedName>
        <fullName evidence="1 2">Uncharacterized protein</fullName>
    </submittedName>
</protein>
<name>A0A2K1JRU1_PHYPA</name>
<reference evidence="2" key="3">
    <citation type="submission" date="2020-12" db="UniProtKB">
        <authorList>
            <consortium name="EnsemblPlants"/>
        </authorList>
    </citation>
    <scope>IDENTIFICATION</scope>
</reference>
<dbReference type="Proteomes" id="UP000006727">
    <property type="component" value="Chromosome 12"/>
</dbReference>
<evidence type="ECO:0000313" key="1">
    <source>
        <dbReference type="EMBL" id="PNR44251.1"/>
    </source>
</evidence>
<dbReference type="EnsemblPlants" id="Pp3c12_23030V3.2">
    <property type="protein sequence ID" value="PAC:32973155.CDS.1"/>
    <property type="gene ID" value="Pp3c12_23030"/>
</dbReference>
<evidence type="ECO:0000313" key="3">
    <source>
        <dbReference type="Proteomes" id="UP000006727"/>
    </source>
</evidence>
<reference evidence="1 3" key="1">
    <citation type="journal article" date="2008" name="Science">
        <title>The Physcomitrella genome reveals evolutionary insights into the conquest of land by plants.</title>
        <authorList>
            <person name="Rensing S."/>
            <person name="Lang D."/>
            <person name="Zimmer A."/>
            <person name="Terry A."/>
            <person name="Salamov A."/>
            <person name="Shapiro H."/>
            <person name="Nishiyama T."/>
            <person name="Perroud P.-F."/>
            <person name="Lindquist E."/>
            <person name="Kamisugi Y."/>
            <person name="Tanahashi T."/>
            <person name="Sakakibara K."/>
            <person name="Fujita T."/>
            <person name="Oishi K."/>
            <person name="Shin-I T."/>
            <person name="Kuroki Y."/>
            <person name="Toyoda A."/>
            <person name="Suzuki Y."/>
            <person name="Hashimoto A."/>
            <person name="Yamaguchi K."/>
            <person name="Sugano A."/>
            <person name="Kohara Y."/>
            <person name="Fujiyama A."/>
            <person name="Anterola A."/>
            <person name="Aoki S."/>
            <person name="Ashton N."/>
            <person name="Barbazuk W.B."/>
            <person name="Barker E."/>
            <person name="Bennetzen J."/>
            <person name="Bezanilla M."/>
            <person name="Blankenship R."/>
            <person name="Cho S.H."/>
            <person name="Dutcher S."/>
            <person name="Estelle M."/>
            <person name="Fawcett J.A."/>
            <person name="Gundlach H."/>
            <person name="Hanada K."/>
            <person name="Heyl A."/>
            <person name="Hicks K.A."/>
            <person name="Hugh J."/>
            <person name="Lohr M."/>
            <person name="Mayer K."/>
            <person name="Melkozernov A."/>
            <person name="Murata T."/>
            <person name="Nelson D."/>
            <person name="Pils B."/>
            <person name="Prigge M."/>
            <person name="Reiss B."/>
            <person name="Renner T."/>
            <person name="Rombauts S."/>
            <person name="Rushton P."/>
            <person name="Sanderfoot A."/>
            <person name="Schween G."/>
            <person name="Shiu S.-H."/>
            <person name="Stueber K."/>
            <person name="Theodoulou F.L."/>
            <person name="Tu H."/>
            <person name="Van de Peer Y."/>
            <person name="Verrier P.J."/>
            <person name="Waters E."/>
            <person name="Wood A."/>
            <person name="Yang L."/>
            <person name="Cove D."/>
            <person name="Cuming A."/>
            <person name="Hasebe M."/>
            <person name="Lucas S."/>
            <person name="Mishler D.B."/>
            <person name="Reski R."/>
            <person name="Grigoriev I."/>
            <person name="Quatrano R.S."/>
            <person name="Boore J.L."/>
        </authorList>
    </citation>
    <scope>NUCLEOTIDE SEQUENCE [LARGE SCALE GENOMIC DNA]</scope>
    <source>
        <strain evidence="2 3">cv. Gransden 2004</strain>
    </source>
</reference>
<reference evidence="1 3" key="2">
    <citation type="journal article" date="2018" name="Plant J.">
        <title>The Physcomitrella patens chromosome-scale assembly reveals moss genome structure and evolution.</title>
        <authorList>
            <person name="Lang D."/>
            <person name="Ullrich K.K."/>
            <person name="Murat F."/>
            <person name="Fuchs J."/>
            <person name="Jenkins J."/>
            <person name="Haas F.B."/>
            <person name="Piednoel M."/>
            <person name="Gundlach H."/>
            <person name="Van Bel M."/>
            <person name="Meyberg R."/>
            <person name="Vives C."/>
            <person name="Morata J."/>
            <person name="Symeonidi A."/>
            <person name="Hiss M."/>
            <person name="Muchero W."/>
            <person name="Kamisugi Y."/>
            <person name="Saleh O."/>
            <person name="Blanc G."/>
            <person name="Decker E.L."/>
            <person name="van Gessel N."/>
            <person name="Grimwood J."/>
            <person name="Hayes R.D."/>
            <person name="Graham S.W."/>
            <person name="Gunter L.E."/>
            <person name="McDaniel S.F."/>
            <person name="Hoernstein S.N.W."/>
            <person name="Larsson A."/>
            <person name="Li F.W."/>
            <person name="Perroud P.F."/>
            <person name="Phillips J."/>
            <person name="Ranjan P."/>
            <person name="Rokshar D.S."/>
            <person name="Rothfels C.J."/>
            <person name="Schneider L."/>
            <person name="Shu S."/>
            <person name="Stevenson D.W."/>
            <person name="Thummler F."/>
            <person name="Tillich M."/>
            <person name="Villarreal Aguilar J.C."/>
            <person name="Widiez T."/>
            <person name="Wong G.K."/>
            <person name="Wymore A."/>
            <person name="Zhang Y."/>
            <person name="Zimmer A.D."/>
            <person name="Quatrano R.S."/>
            <person name="Mayer K.F.X."/>
            <person name="Goodstein D."/>
            <person name="Casacuberta J.M."/>
            <person name="Vandepoele K."/>
            <person name="Reski R."/>
            <person name="Cuming A.C."/>
            <person name="Tuskan G.A."/>
            <person name="Maumus F."/>
            <person name="Salse J."/>
            <person name="Schmutz J."/>
            <person name="Rensing S.A."/>
        </authorList>
    </citation>
    <scope>NUCLEOTIDE SEQUENCE [LARGE SCALE GENOMIC DNA]</scope>
    <source>
        <strain evidence="2 3">cv. Gransden 2004</strain>
    </source>
</reference>
<dbReference type="AlphaFoldDB" id="A0A2K1JRU1"/>
<dbReference type="InParanoid" id="A0A2K1JRU1"/>
<accession>A0A2K1JRU1</accession>
<gene>
    <name evidence="1" type="ORF">PHYPA_016635</name>
</gene>
<evidence type="ECO:0000313" key="2">
    <source>
        <dbReference type="EnsemblPlants" id="PAC:32973154.CDS.1"/>
    </source>
</evidence>
<sequence>MDVKGEMDVEGGMDVKRGDVCYLIEGWMSKKEMYVIWWKRWMLKEGWMLKKK</sequence>
<dbReference type="Gramene" id="Pp3c12_23030V3.2">
    <property type="protein sequence ID" value="PAC:32973155.CDS.1"/>
    <property type="gene ID" value="Pp3c12_23030"/>
</dbReference>
<dbReference type="PaxDb" id="3218-PP1S118_145V6.1"/>
<organism evidence="1">
    <name type="scientific">Physcomitrium patens</name>
    <name type="common">Spreading-leaved earth moss</name>
    <name type="synonym">Physcomitrella patens</name>
    <dbReference type="NCBI Taxonomy" id="3218"/>
    <lineage>
        <taxon>Eukaryota</taxon>
        <taxon>Viridiplantae</taxon>
        <taxon>Streptophyta</taxon>
        <taxon>Embryophyta</taxon>
        <taxon>Bryophyta</taxon>
        <taxon>Bryophytina</taxon>
        <taxon>Bryopsida</taxon>
        <taxon>Funariidae</taxon>
        <taxon>Funariales</taxon>
        <taxon>Funariaceae</taxon>
        <taxon>Physcomitrium</taxon>
    </lineage>
</organism>
<dbReference type="EnsemblPlants" id="Pp3c12_23030V3.1">
    <property type="protein sequence ID" value="PAC:32973154.CDS.1"/>
    <property type="gene ID" value="Pp3c12_23030"/>
</dbReference>
<keyword evidence="3" id="KW-1185">Reference proteome</keyword>
<dbReference type="Gramene" id="Pp3c12_23030V3.1">
    <property type="protein sequence ID" value="PAC:32973154.CDS.1"/>
    <property type="gene ID" value="Pp3c12_23030"/>
</dbReference>
<dbReference type="EMBL" id="ABEU02000012">
    <property type="protein sequence ID" value="PNR44251.1"/>
    <property type="molecule type" value="Genomic_DNA"/>
</dbReference>